<protein>
    <submittedName>
        <fullName evidence="4">Uncharacterized protein</fullName>
    </submittedName>
</protein>
<keyword evidence="3" id="KW-0732">Signal</keyword>
<evidence type="ECO:0000313" key="5">
    <source>
        <dbReference type="Proteomes" id="UP001633002"/>
    </source>
</evidence>
<dbReference type="PANTHER" id="PTHR37406:SF1">
    <property type="entry name" value="T4-TYPE LYSOZYME 1-RELATED"/>
    <property type="match status" value="1"/>
</dbReference>
<organism evidence="4 5">
    <name type="scientific">Riccia sorocarpa</name>
    <dbReference type="NCBI Taxonomy" id="122646"/>
    <lineage>
        <taxon>Eukaryota</taxon>
        <taxon>Viridiplantae</taxon>
        <taxon>Streptophyta</taxon>
        <taxon>Embryophyta</taxon>
        <taxon>Marchantiophyta</taxon>
        <taxon>Marchantiopsida</taxon>
        <taxon>Marchantiidae</taxon>
        <taxon>Marchantiales</taxon>
        <taxon>Ricciaceae</taxon>
        <taxon>Riccia</taxon>
    </lineage>
</organism>
<dbReference type="InterPro" id="IPR023347">
    <property type="entry name" value="Lysozyme_dom_sf"/>
</dbReference>
<dbReference type="Gene3D" id="1.10.530.40">
    <property type="match status" value="1"/>
</dbReference>
<dbReference type="GO" id="GO:0031640">
    <property type="term" value="P:killing of cells of another organism"/>
    <property type="evidence" value="ECO:0007669"/>
    <property type="project" value="UniProtKB-KW"/>
</dbReference>
<dbReference type="GO" id="GO:0042742">
    <property type="term" value="P:defense response to bacterium"/>
    <property type="evidence" value="ECO:0007669"/>
    <property type="project" value="UniProtKB-KW"/>
</dbReference>
<keyword evidence="2" id="KW-0081">Bacteriolytic enzyme</keyword>
<dbReference type="InterPro" id="IPR023346">
    <property type="entry name" value="Lysozyme-like_dom_sf"/>
</dbReference>
<sequence length="212" mass="24160">MVRVILQLVLLVALTAVMVSPPVVSAYSHHHLRRPGFPAFRYRGTGVLCIGEVAELLSTHEGRHHTAYDHPGGWRAVGCGYNLDQDADQRRKELEEAGLDYDRVYKGDQRLNHMQISGLLILDAKRALDRAGENIKRLDDFCCSMKAVFADIQHTAGSTEKFPRQDIEEVINKVADQDWEKAADELERTEWCSKKHHRFRCDHNLEVLEKGC</sequence>
<dbReference type="PANTHER" id="PTHR37406">
    <property type="entry name" value="T4-TYPE LYSOZYME 1-RELATED"/>
    <property type="match status" value="1"/>
</dbReference>
<gene>
    <name evidence="4" type="ORF">R1sor_009976</name>
</gene>
<dbReference type="InterPro" id="IPR052619">
    <property type="entry name" value="Phage_lysozyme-like"/>
</dbReference>
<evidence type="ECO:0000256" key="3">
    <source>
        <dbReference type="SAM" id="SignalP"/>
    </source>
</evidence>
<dbReference type="EMBL" id="JBJQOH010000002">
    <property type="protein sequence ID" value="KAL3695900.1"/>
    <property type="molecule type" value="Genomic_DNA"/>
</dbReference>
<evidence type="ECO:0000256" key="1">
    <source>
        <dbReference type="ARBA" id="ARBA00022529"/>
    </source>
</evidence>
<evidence type="ECO:0000313" key="4">
    <source>
        <dbReference type="EMBL" id="KAL3695900.1"/>
    </source>
</evidence>
<accession>A0ABD3I0M8</accession>
<dbReference type="GO" id="GO:0003824">
    <property type="term" value="F:catalytic activity"/>
    <property type="evidence" value="ECO:0007669"/>
    <property type="project" value="UniProtKB-KW"/>
</dbReference>
<keyword evidence="1" id="KW-0929">Antimicrobial</keyword>
<evidence type="ECO:0000256" key="2">
    <source>
        <dbReference type="ARBA" id="ARBA00022638"/>
    </source>
</evidence>
<dbReference type="SUPFAM" id="SSF53955">
    <property type="entry name" value="Lysozyme-like"/>
    <property type="match status" value="1"/>
</dbReference>
<feature type="chain" id="PRO_5044849446" evidence="3">
    <location>
        <begin position="27"/>
        <end position="212"/>
    </location>
</feature>
<proteinExistence type="predicted"/>
<name>A0ABD3I0M8_9MARC</name>
<dbReference type="AlphaFoldDB" id="A0ABD3I0M8"/>
<keyword evidence="5" id="KW-1185">Reference proteome</keyword>
<dbReference type="Proteomes" id="UP001633002">
    <property type="component" value="Unassembled WGS sequence"/>
</dbReference>
<feature type="signal peptide" evidence="3">
    <location>
        <begin position="1"/>
        <end position="26"/>
    </location>
</feature>
<comment type="caution">
    <text evidence="4">The sequence shown here is derived from an EMBL/GenBank/DDBJ whole genome shotgun (WGS) entry which is preliminary data.</text>
</comment>
<reference evidence="4 5" key="1">
    <citation type="submission" date="2024-09" db="EMBL/GenBank/DDBJ databases">
        <title>Chromosome-scale assembly of Riccia sorocarpa.</title>
        <authorList>
            <person name="Paukszto L."/>
        </authorList>
    </citation>
    <scope>NUCLEOTIDE SEQUENCE [LARGE SCALE GENOMIC DNA]</scope>
    <source>
        <strain evidence="4">LP-2024</strain>
        <tissue evidence="4">Aerial parts of the thallus</tissue>
    </source>
</reference>